<gene>
    <name evidence="7" type="ORF">NKR19_g4695</name>
</gene>
<keyword evidence="3 6" id="KW-1133">Transmembrane helix</keyword>
<dbReference type="GO" id="GO:0005385">
    <property type="term" value="F:zinc ion transmembrane transporter activity"/>
    <property type="evidence" value="ECO:0007669"/>
    <property type="project" value="TreeGrafter"/>
</dbReference>
<organism evidence="7 8">
    <name type="scientific">Coniochaeta hoffmannii</name>
    <dbReference type="NCBI Taxonomy" id="91930"/>
    <lineage>
        <taxon>Eukaryota</taxon>
        <taxon>Fungi</taxon>
        <taxon>Dikarya</taxon>
        <taxon>Ascomycota</taxon>
        <taxon>Pezizomycotina</taxon>
        <taxon>Sordariomycetes</taxon>
        <taxon>Sordariomycetidae</taxon>
        <taxon>Coniochaetales</taxon>
        <taxon>Coniochaetaceae</taxon>
        <taxon>Coniochaeta</taxon>
    </lineage>
</organism>
<dbReference type="AlphaFoldDB" id="A0AA38VUC1"/>
<evidence type="ECO:0000256" key="5">
    <source>
        <dbReference type="SAM" id="MobiDB-lite"/>
    </source>
</evidence>
<reference evidence="7" key="1">
    <citation type="submission" date="2022-07" db="EMBL/GenBank/DDBJ databases">
        <title>Fungi with potential for degradation of polypropylene.</title>
        <authorList>
            <person name="Gostincar C."/>
        </authorList>
    </citation>
    <scope>NUCLEOTIDE SEQUENCE</scope>
    <source>
        <strain evidence="7">EXF-13287</strain>
    </source>
</reference>
<feature type="compositionally biased region" description="Acidic residues" evidence="5">
    <location>
        <begin position="240"/>
        <end position="259"/>
    </location>
</feature>
<sequence length="460" mass="49479">MEGSQLGERVSNSESFSWSNVPTEALLVELSRRDKDQGRPECGSDQRGSYDTGIHVFALFLILGLSCLACAFPLLSRRNTTGRKQRYIIFLCQHFGTGVLIATAFVHLLPTAFASLTDPCLPYFFSRGYRPLAGLIAMVSALVVVAMESYLTTRGAGHSHTHHNIFDDDDDDDYVAPNQLHPHAESFGARRASSQRPADIALGDMETQGLMAGASPVPGSTPTVRAQNGKPTHHGAGEDGLGDDDDSRESLDLELDLDELNGGQSSHRPAEADRMTKKPALSNGHDPGTHMPPNAEEQKRLLLQCLLLEAGILFHSVFIGMALSVATGPTFVVFLIAIAFHQSFEGLALGSRIAAIHFPRSSPRPWLMVLAYGTTTPIGQAIGLFVHKLYDPMSQTGLLMVGFMNAISSGLLLFAGLVQLLAEDFLTEKSYETLHGKKRVNAFLAVAAGALLMAGIGAIA</sequence>
<comment type="subcellular location">
    <subcellularLocation>
        <location evidence="1">Membrane</location>
        <topology evidence="1">Multi-pass membrane protein</topology>
    </subcellularLocation>
</comment>
<feature type="region of interest" description="Disordered" evidence="5">
    <location>
        <begin position="156"/>
        <end position="195"/>
    </location>
</feature>
<dbReference type="Pfam" id="PF02535">
    <property type="entry name" value="Zip"/>
    <property type="match status" value="1"/>
</dbReference>
<feature type="transmembrane region" description="Helical" evidence="6">
    <location>
        <begin position="87"/>
        <end position="109"/>
    </location>
</feature>
<dbReference type="InterPro" id="IPR003689">
    <property type="entry name" value="ZIP"/>
</dbReference>
<dbReference type="EMBL" id="JANBVN010000060">
    <property type="protein sequence ID" value="KAJ9151712.1"/>
    <property type="molecule type" value="Genomic_DNA"/>
</dbReference>
<comment type="caution">
    <text evidence="7">The sequence shown here is derived from an EMBL/GenBank/DDBJ whole genome shotgun (WGS) entry which is preliminary data.</text>
</comment>
<feature type="transmembrane region" description="Helical" evidence="6">
    <location>
        <begin position="398"/>
        <end position="421"/>
    </location>
</feature>
<evidence type="ECO:0000256" key="6">
    <source>
        <dbReference type="SAM" id="Phobius"/>
    </source>
</evidence>
<dbReference type="Proteomes" id="UP001174691">
    <property type="component" value="Unassembled WGS sequence"/>
</dbReference>
<feature type="transmembrane region" description="Helical" evidence="6">
    <location>
        <begin position="129"/>
        <end position="151"/>
    </location>
</feature>
<feature type="transmembrane region" description="Helical" evidence="6">
    <location>
        <begin position="54"/>
        <end position="75"/>
    </location>
</feature>
<proteinExistence type="predicted"/>
<dbReference type="PANTHER" id="PTHR11040">
    <property type="entry name" value="ZINC/IRON TRANSPORTER"/>
    <property type="match status" value="1"/>
</dbReference>
<evidence type="ECO:0000313" key="7">
    <source>
        <dbReference type="EMBL" id="KAJ9151712.1"/>
    </source>
</evidence>
<feature type="region of interest" description="Disordered" evidence="5">
    <location>
        <begin position="210"/>
        <end position="294"/>
    </location>
</feature>
<dbReference type="PANTHER" id="PTHR11040:SF60">
    <property type="entry name" value="FAMILY ZINC TRANSPORTER, PUTATIVE (AFU_ORTHOLOGUE AFUA_8G04010)-RELATED"/>
    <property type="match status" value="1"/>
</dbReference>
<accession>A0AA38VUC1</accession>
<evidence type="ECO:0000256" key="1">
    <source>
        <dbReference type="ARBA" id="ARBA00004141"/>
    </source>
</evidence>
<keyword evidence="8" id="KW-1185">Reference proteome</keyword>
<feature type="compositionally biased region" description="Polar residues" evidence="5">
    <location>
        <begin position="218"/>
        <end position="230"/>
    </location>
</feature>
<protein>
    <submittedName>
        <fullName evidence="7">Zinc/iron permease</fullName>
    </submittedName>
</protein>
<evidence type="ECO:0000313" key="8">
    <source>
        <dbReference type="Proteomes" id="UP001174691"/>
    </source>
</evidence>
<feature type="transmembrane region" description="Helical" evidence="6">
    <location>
        <begin position="442"/>
        <end position="459"/>
    </location>
</feature>
<feature type="transmembrane region" description="Helical" evidence="6">
    <location>
        <begin position="366"/>
        <end position="386"/>
    </location>
</feature>
<name>A0AA38VUC1_9PEZI</name>
<keyword evidence="2 6" id="KW-0812">Transmembrane</keyword>
<evidence type="ECO:0000256" key="3">
    <source>
        <dbReference type="ARBA" id="ARBA00022989"/>
    </source>
</evidence>
<evidence type="ECO:0000256" key="4">
    <source>
        <dbReference type="ARBA" id="ARBA00023136"/>
    </source>
</evidence>
<evidence type="ECO:0000256" key="2">
    <source>
        <dbReference type="ARBA" id="ARBA00022692"/>
    </source>
</evidence>
<dbReference type="GO" id="GO:0005886">
    <property type="term" value="C:plasma membrane"/>
    <property type="evidence" value="ECO:0007669"/>
    <property type="project" value="TreeGrafter"/>
</dbReference>
<keyword evidence="4 6" id="KW-0472">Membrane</keyword>